<dbReference type="SMART" id="SM00283">
    <property type="entry name" value="MA"/>
    <property type="match status" value="1"/>
</dbReference>
<dbReference type="InterPro" id="IPR004090">
    <property type="entry name" value="Chemotax_Me-accpt_rcpt"/>
</dbReference>
<keyword evidence="4 6" id="KW-0807">Transducer</keyword>
<dbReference type="Gene3D" id="6.10.340.10">
    <property type="match status" value="1"/>
</dbReference>
<evidence type="ECO:0000256" key="2">
    <source>
        <dbReference type="ARBA" id="ARBA00022475"/>
    </source>
</evidence>
<dbReference type="Proteomes" id="UP000571017">
    <property type="component" value="Unassembled WGS sequence"/>
</dbReference>
<reference evidence="11 12" key="1">
    <citation type="journal article" date="2004" name="Extremophiles">
        <title>Halobacillus locisalis sp. nov., a halophilic bacterium isolated from a marine solar saltern of the Yellow Sea in Korea.</title>
        <authorList>
            <person name="Yoon J.H."/>
            <person name="Kang K.H."/>
            <person name="Oh T.K."/>
            <person name="Park Y.H."/>
        </authorList>
    </citation>
    <scope>NUCLEOTIDE SEQUENCE [LARGE SCALE GENOMIC DNA]</scope>
    <source>
        <strain evidence="11 12">KCTC 3788</strain>
    </source>
</reference>
<organism evidence="11 12">
    <name type="scientific">Halobacillus locisalis</name>
    <dbReference type="NCBI Taxonomy" id="220753"/>
    <lineage>
        <taxon>Bacteria</taxon>
        <taxon>Bacillati</taxon>
        <taxon>Bacillota</taxon>
        <taxon>Bacilli</taxon>
        <taxon>Bacillales</taxon>
        <taxon>Bacillaceae</taxon>
        <taxon>Halobacillus</taxon>
    </lineage>
</organism>
<dbReference type="PANTHER" id="PTHR32089">
    <property type="entry name" value="METHYL-ACCEPTING CHEMOTAXIS PROTEIN MCPB"/>
    <property type="match status" value="1"/>
</dbReference>
<dbReference type="PROSITE" id="PS50111">
    <property type="entry name" value="CHEMOTAXIS_TRANSDUC_2"/>
    <property type="match status" value="1"/>
</dbReference>
<evidence type="ECO:0000259" key="10">
    <source>
        <dbReference type="PROSITE" id="PS50885"/>
    </source>
</evidence>
<evidence type="ECO:0000256" key="6">
    <source>
        <dbReference type="PROSITE-ProRule" id="PRU00284"/>
    </source>
</evidence>
<dbReference type="PANTHER" id="PTHR32089:SF112">
    <property type="entry name" value="LYSOZYME-LIKE PROTEIN-RELATED"/>
    <property type="match status" value="1"/>
</dbReference>
<feature type="domain" description="HAMP" evidence="10">
    <location>
        <begin position="83"/>
        <end position="137"/>
    </location>
</feature>
<evidence type="ECO:0000256" key="4">
    <source>
        <dbReference type="ARBA" id="ARBA00023224"/>
    </source>
</evidence>
<comment type="similarity">
    <text evidence="5">Belongs to the methyl-accepting chemotaxis (MCP) protein family.</text>
</comment>
<dbReference type="RefSeq" id="WP_181471635.1">
    <property type="nucleotide sequence ID" value="NZ_JACEFG010000001.1"/>
</dbReference>
<evidence type="ECO:0000313" key="11">
    <source>
        <dbReference type="EMBL" id="MBA2174649.1"/>
    </source>
</evidence>
<evidence type="ECO:0000313" key="12">
    <source>
        <dbReference type="Proteomes" id="UP000571017"/>
    </source>
</evidence>
<dbReference type="PRINTS" id="PR00260">
    <property type="entry name" value="CHEMTRNSDUCR"/>
</dbReference>
<keyword evidence="2" id="KW-1003">Cell membrane</keyword>
<accession>A0A838CS57</accession>
<evidence type="ECO:0000256" key="8">
    <source>
        <dbReference type="SAM" id="Phobius"/>
    </source>
</evidence>
<proteinExistence type="inferred from homology"/>
<dbReference type="AlphaFoldDB" id="A0A838CS57"/>
<evidence type="ECO:0000256" key="5">
    <source>
        <dbReference type="ARBA" id="ARBA00029447"/>
    </source>
</evidence>
<comment type="subcellular location">
    <subcellularLocation>
        <location evidence="1">Cell membrane</location>
    </subcellularLocation>
</comment>
<feature type="transmembrane region" description="Helical" evidence="8">
    <location>
        <begin position="58"/>
        <end position="81"/>
    </location>
</feature>
<sequence length="470" mass="51468">MDSSRKQKILQMSISKKLTLIILGATIFSLLMGTPLSYLQRQLFNSGVLDVLGSTTVAFLQTYFTIVVNLIIMIAFVGVGIKKYVTKPLTYLNKEMKDMHGDTIDLSRKLVLEQTDELGQLTSTFNNLNRKLESVIHTFKYSTESVAAISEENSASTEEVESQASEVREQGEALQVIAARGERTIREVSQSLLELSSLIQIAQGKAEKSQSSSKHSLATTVSGKESVDHVIEKMNEIRNQSLTSKQEVERLNEYSNQITSIVDTLTNIAEQTNLLALNAAIEAARAGEAGKGFAVVADEVRKLAEQSTKEAEEVSQIVRSVTETTNKATLEMDHTATLVDEGVTSVEKAGSALAEIEESVLSSVYHMEKIKEITDEKVATSEDIISLIKGMGTFIDQTDLASNRINGSMVEVQEAINNISGTSEQMSEMATRLHDEMAVFHTDQSQSSSPQEPLIQVEGGKLNVKNDYAS</sequence>
<feature type="region of interest" description="Disordered" evidence="7">
    <location>
        <begin position="441"/>
        <end position="470"/>
    </location>
</feature>
<dbReference type="SUPFAM" id="SSF58104">
    <property type="entry name" value="Methyl-accepting chemotaxis protein (MCP) signaling domain"/>
    <property type="match status" value="1"/>
</dbReference>
<name>A0A838CS57_9BACI</name>
<protein>
    <submittedName>
        <fullName evidence="11">Methyl-accepting chemotaxis protein</fullName>
    </submittedName>
</protein>
<evidence type="ECO:0000256" key="1">
    <source>
        <dbReference type="ARBA" id="ARBA00004236"/>
    </source>
</evidence>
<dbReference type="InterPro" id="IPR004089">
    <property type="entry name" value="MCPsignal_dom"/>
</dbReference>
<dbReference type="InterPro" id="IPR003660">
    <property type="entry name" value="HAMP_dom"/>
</dbReference>
<keyword evidence="8" id="KW-1133">Transmembrane helix</keyword>
<keyword evidence="8" id="KW-0812">Transmembrane</keyword>
<evidence type="ECO:0000259" key="9">
    <source>
        <dbReference type="PROSITE" id="PS50111"/>
    </source>
</evidence>
<dbReference type="EMBL" id="JACEFG010000001">
    <property type="protein sequence ID" value="MBA2174649.1"/>
    <property type="molecule type" value="Genomic_DNA"/>
</dbReference>
<dbReference type="CDD" id="cd06225">
    <property type="entry name" value="HAMP"/>
    <property type="match status" value="1"/>
</dbReference>
<keyword evidence="3 8" id="KW-0472">Membrane</keyword>
<gene>
    <name evidence="11" type="ORF">H0266_06960</name>
</gene>
<feature type="transmembrane region" description="Helical" evidence="8">
    <location>
        <begin position="20"/>
        <end position="38"/>
    </location>
</feature>
<dbReference type="PROSITE" id="PS50885">
    <property type="entry name" value="HAMP"/>
    <property type="match status" value="1"/>
</dbReference>
<keyword evidence="12" id="KW-1185">Reference proteome</keyword>
<dbReference type="Pfam" id="PF00015">
    <property type="entry name" value="MCPsignal"/>
    <property type="match status" value="1"/>
</dbReference>
<dbReference type="GO" id="GO:0004888">
    <property type="term" value="F:transmembrane signaling receptor activity"/>
    <property type="evidence" value="ECO:0007669"/>
    <property type="project" value="InterPro"/>
</dbReference>
<feature type="compositionally biased region" description="Polar residues" evidence="7">
    <location>
        <begin position="442"/>
        <end position="451"/>
    </location>
</feature>
<dbReference type="GO" id="GO:0007165">
    <property type="term" value="P:signal transduction"/>
    <property type="evidence" value="ECO:0007669"/>
    <property type="project" value="UniProtKB-KW"/>
</dbReference>
<dbReference type="GO" id="GO:0006935">
    <property type="term" value="P:chemotaxis"/>
    <property type="evidence" value="ECO:0007669"/>
    <property type="project" value="InterPro"/>
</dbReference>
<dbReference type="Gene3D" id="1.10.287.950">
    <property type="entry name" value="Methyl-accepting chemotaxis protein"/>
    <property type="match status" value="1"/>
</dbReference>
<evidence type="ECO:0000256" key="7">
    <source>
        <dbReference type="SAM" id="MobiDB-lite"/>
    </source>
</evidence>
<dbReference type="GO" id="GO:0005886">
    <property type="term" value="C:plasma membrane"/>
    <property type="evidence" value="ECO:0007669"/>
    <property type="project" value="UniProtKB-SubCell"/>
</dbReference>
<feature type="domain" description="Methyl-accepting transducer" evidence="9">
    <location>
        <begin position="156"/>
        <end position="392"/>
    </location>
</feature>
<dbReference type="CDD" id="cd11386">
    <property type="entry name" value="MCP_signal"/>
    <property type="match status" value="1"/>
</dbReference>
<comment type="caution">
    <text evidence="11">The sequence shown here is derived from an EMBL/GenBank/DDBJ whole genome shotgun (WGS) entry which is preliminary data.</text>
</comment>
<evidence type="ECO:0000256" key="3">
    <source>
        <dbReference type="ARBA" id="ARBA00023136"/>
    </source>
</evidence>